<protein>
    <submittedName>
        <fullName evidence="3">IS5 family transposase</fullName>
    </submittedName>
</protein>
<sequence>MARYEITDDQWALLKDLFPRQARGGKWLNHRTVLNGMLWILRSGAPWRDLPERYGKFGTVNQRFNRWRRDGTFDKILKALQIRLDKAGKIDWDLWLVDGTNIRAGRAAAGARKKSTRSTPSNPTTTIWAAAAADGDRNSTWLLTARALSSEPPSRPVRRTNRRNSTT</sequence>
<feature type="domain" description="Insertion element IS402-like" evidence="2">
    <location>
        <begin position="6"/>
        <end position="76"/>
    </location>
</feature>
<proteinExistence type="predicted"/>
<name>A0A7M2WQ63_9BACT</name>
<dbReference type="NCBIfam" id="NF033580">
    <property type="entry name" value="transpos_IS5_3"/>
    <property type="match status" value="1"/>
</dbReference>
<reference evidence="3 4" key="1">
    <citation type="submission" date="2020-10" db="EMBL/GenBank/DDBJ databases">
        <title>Wide distribution of Phycisphaera-like planctomycetes from WD2101 soil group in peatlands and genome analysis of the first cultivated representative.</title>
        <authorList>
            <person name="Dedysh S.N."/>
            <person name="Beletsky A.V."/>
            <person name="Ivanova A."/>
            <person name="Kulichevskaya I.S."/>
            <person name="Suzina N.E."/>
            <person name="Philippov D.A."/>
            <person name="Rakitin A.L."/>
            <person name="Mardanov A.V."/>
            <person name="Ravin N.V."/>
        </authorList>
    </citation>
    <scope>NUCLEOTIDE SEQUENCE [LARGE SCALE GENOMIC DNA]</scope>
    <source>
        <strain evidence="3 4">M1803</strain>
    </source>
</reference>
<organism evidence="3 4">
    <name type="scientific">Humisphaera borealis</name>
    <dbReference type="NCBI Taxonomy" id="2807512"/>
    <lineage>
        <taxon>Bacteria</taxon>
        <taxon>Pseudomonadati</taxon>
        <taxon>Planctomycetota</taxon>
        <taxon>Phycisphaerae</taxon>
        <taxon>Tepidisphaerales</taxon>
        <taxon>Tepidisphaeraceae</taxon>
        <taxon>Humisphaera</taxon>
    </lineage>
</organism>
<dbReference type="PANTHER" id="PTHR46637:SF1">
    <property type="entry name" value="BLL5188 PROTEIN"/>
    <property type="match status" value="1"/>
</dbReference>
<keyword evidence="4" id="KW-1185">Reference proteome</keyword>
<evidence type="ECO:0000259" key="2">
    <source>
        <dbReference type="Pfam" id="PF13340"/>
    </source>
</evidence>
<feature type="region of interest" description="Disordered" evidence="1">
    <location>
        <begin position="147"/>
        <end position="167"/>
    </location>
</feature>
<dbReference type="EMBL" id="CP063458">
    <property type="protein sequence ID" value="QOV87618.1"/>
    <property type="molecule type" value="Genomic_DNA"/>
</dbReference>
<dbReference type="KEGG" id="hbs:IPV69_15120"/>
<dbReference type="Pfam" id="PF13340">
    <property type="entry name" value="DUF4096"/>
    <property type="match status" value="1"/>
</dbReference>
<dbReference type="Proteomes" id="UP000593765">
    <property type="component" value="Chromosome"/>
</dbReference>
<accession>A0A7M2WQ63</accession>
<evidence type="ECO:0000256" key="1">
    <source>
        <dbReference type="SAM" id="MobiDB-lite"/>
    </source>
</evidence>
<dbReference type="InterPro" id="IPR052909">
    <property type="entry name" value="Transposase_6_like"/>
</dbReference>
<evidence type="ECO:0000313" key="4">
    <source>
        <dbReference type="Proteomes" id="UP000593765"/>
    </source>
</evidence>
<evidence type="ECO:0000313" key="3">
    <source>
        <dbReference type="EMBL" id="QOV87618.1"/>
    </source>
</evidence>
<gene>
    <name evidence="3" type="ORF">IPV69_15120</name>
</gene>
<dbReference type="InterPro" id="IPR025161">
    <property type="entry name" value="IS402-like_dom"/>
</dbReference>
<dbReference type="PANTHER" id="PTHR46637">
    <property type="entry name" value="TIS1421-TRANSPOSASE PROTEIN A"/>
    <property type="match status" value="1"/>
</dbReference>
<dbReference type="AlphaFoldDB" id="A0A7M2WQ63"/>
<feature type="compositionally biased region" description="Basic residues" evidence="1">
    <location>
        <begin position="156"/>
        <end position="167"/>
    </location>
</feature>